<proteinExistence type="predicted"/>
<sequence length="122" mass="13541">MRGHADGCDAAAVKVVEVVVVYDVGCPKCSQIAWELPDYVRVPVKVRSCRDPQLAETYPSLRSRPWATGCRAPAIGTVHRDGSVRWWPGLTGAAGLLPVLRPRWAWEAFGLLRQAFRTARTR</sequence>
<accession>A0ABX1S4I7</accession>
<gene>
    <name evidence="1" type="ORF">HF526_01465</name>
</gene>
<evidence type="ECO:0000313" key="2">
    <source>
        <dbReference type="Proteomes" id="UP000820669"/>
    </source>
</evidence>
<organism evidence="1 2">
    <name type="scientific">Pseudonocardia acidicola</name>
    <dbReference type="NCBI Taxonomy" id="2724939"/>
    <lineage>
        <taxon>Bacteria</taxon>
        <taxon>Bacillati</taxon>
        <taxon>Actinomycetota</taxon>
        <taxon>Actinomycetes</taxon>
        <taxon>Pseudonocardiales</taxon>
        <taxon>Pseudonocardiaceae</taxon>
        <taxon>Pseudonocardia</taxon>
    </lineage>
</organism>
<evidence type="ECO:0000313" key="1">
    <source>
        <dbReference type="EMBL" id="NMH96000.1"/>
    </source>
</evidence>
<keyword evidence="2" id="KW-1185">Reference proteome</keyword>
<reference evidence="1 2" key="1">
    <citation type="submission" date="2020-04" db="EMBL/GenBank/DDBJ databases">
        <authorList>
            <person name="Klaysubun C."/>
            <person name="Duangmal K."/>
            <person name="Lipun K."/>
        </authorList>
    </citation>
    <scope>NUCLEOTIDE SEQUENCE [LARGE SCALE GENOMIC DNA]</scope>
    <source>
        <strain evidence="1 2">K10HN5</strain>
    </source>
</reference>
<name>A0ABX1S4I7_9PSEU</name>
<protein>
    <recommendedName>
        <fullName evidence="3">DUF393 domain-containing protein</fullName>
    </recommendedName>
</protein>
<dbReference type="EMBL" id="JAAXLA010000002">
    <property type="protein sequence ID" value="NMH96000.1"/>
    <property type="molecule type" value="Genomic_DNA"/>
</dbReference>
<evidence type="ECO:0008006" key="3">
    <source>
        <dbReference type="Google" id="ProtNLM"/>
    </source>
</evidence>
<comment type="caution">
    <text evidence="1">The sequence shown here is derived from an EMBL/GenBank/DDBJ whole genome shotgun (WGS) entry which is preliminary data.</text>
</comment>
<dbReference type="Proteomes" id="UP000820669">
    <property type="component" value="Unassembled WGS sequence"/>
</dbReference>